<dbReference type="Proteomes" id="UP000279833">
    <property type="component" value="Unassembled WGS sequence"/>
</dbReference>
<evidence type="ECO:0000313" key="3">
    <source>
        <dbReference type="Proteomes" id="UP000279833"/>
    </source>
</evidence>
<sequence length="36" mass="4255">MYNLLTLTRILILIELLHDTEQSCQDFLYGSDCIYC</sequence>
<dbReference type="WBParaSite" id="SCUD_0002331201-mRNA-1">
    <property type="protein sequence ID" value="SCUD_0002331201-mRNA-1"/>
    <property type="gene ID" value="SCUD_0002331201"/>
</dbReference>
<name>A0A183L7I9_9TREM</name>
<proteinExistence type="predicted"/>
<feature type="chain" id="PRO_5043141025" evidence="1">
    <location>
        <begin position="23"/>
        <end position="36"/>
    </location>
</feature>
<organism evidence="4">
    <name type="scientific">Schistosoma curassoni</name>
    <dbReference type="NCBI Taxonomy" id="6186"/>
    <lineage>
        <taxon>Eukaryota</taxon>
        <taxon>Metazoa</taxon>
        <taxon>Spiralia</taxon>
        <taxon>Lophotrochozoa</taxon>
        <taxon>Platyhelminthes</taxon>
        <taxon>Trematoda</taxon>
        <taxon>Digenea</taxon>
        <taxon>Strigeidida</taxon>
        <taxon>Schistosomatoidea</taxon>
        <taxon>Schistosomatidae</taxon>
        <taxon>Schistosoma</taxon>
    </lineage>
</organism>
<keyword evidence="3" id="KW-1185">Reference proteome</keyword>
<evidence type="ECO:0000256" key="1">
    <source>
        <dbReference type="SAM" id="SignalP"/>
    </source>
</evidence>
<reference evidence="4" key="1">
    <citation type="submission" date="2016-06" db="UniProtKB">
        <authorList>
            <consortium name="WormBaseParasite"/>
        </authorList>
    </citation>
    <scope>IDENTIFICATION</scope>
</reference>
<dbReference type="EMBL" id="UZAK01053613">
    <property type="protein sequence ID" value="VDP82370.1"/>
    <property type="molecule type" value="Genomic_DNA"/>
</dbReference>
<reference evidence="2 3" key="2">
    <citation type="submission" date="2018-11" db="EMBL/GenBank/DDBJ databases">
        <authorList>
            <consortium name="Pathogen Informatics"/>
        </authorList>
    </citation>
    <scope>NUCLEOTIDE SEQUENCE [LARGE SCALE GENOMIC DNA]</scope>
    <source>
        <strain evidence="2">Dakar</strain>
        <strain evidence="3">Dakar, Senegal</strain>
    </source>
</reference>
<feature type="signal peptide" evidence="1">
    <location>
        <begin position="1"/>
        <end position="22"/>
    </location>
</feature>
<keyword evidence="1" id="KW-0732">Signal</keyword>
<evidence type="ECO:0000313" key="4">
    <source>
        <dbReference type="WBParaSite" id="SCUD_0002331201-mRNA-1"/>
    </source>
</evidence>
<accession>A0A183L7I9</accession>
<gene>
    <name evidence="2" type="ORF">SCUD_LOCUS23309</name>
</gene>
<dbReference type="AlphaFoldDB" id="A0A183L7I9"/>
<evidence type="ECO:0000313" key="2">
    <source>
        <dbReference type="EMBL" id="VDP82370.1"/>
    </source>
</evidence>
<protein>
    <submittedName>
        <fullName evidence="2 4">Uncharacterized protein</fullName>
    </submittedName>
</protein>